<dbReference type="EMBL" id="RCOS01000063">
    <property type="protein sequence ID" value="RSN76110.1"/>
    <property type="molecule type" value="Genomic_DNA"/>
</dbReference>
<sequence>MGVLTSLKAKILRIKELPEKIREFPEWFYLIVSLIVILLLSFTLREIWGLLAGLLLSLLAVALPTWWWLHSTWKKILSARLSKYIDVLKKREEVNYRNLDSKNIIDAFEKAPGCFYFSYKEVPESVLAEVRDGKIERVSSPASRILEKLREMTAVRFVDVRTGMTSFFVIRSEDELIDEVAFDQIVTQVKTEAKMMHSVKSQVIDIPIWRVEKKDEKEEMSRKIGLLFLISGVDIPIKIKEDVRVAREQDRIISDMELMKAMKQAAYDLQEGRRDEYERALSRIAFRAHRRMEHARRREDIKE</sequence>
<feature type="transmembrane region" description="Helical" evidence="1">
    <location>
        <begin position="50"/>
        <end position="69"/>
    </location>
</feature>
<keyword evidence="1" id="KW-0812">Transmembrane</keyword>
<feature type="transmembrane region" description="Helical" evidence="1">
    <location>
        <begin position="27"/>
        <end position="44"/>
    </location>
</feature>
<protein>
    <submittedName>
        <fullName evidence="2">Uncharacterized protein</fullName>
    </submittedName>
</protein>
<keyword evidence="1" id="KW-1133">Transmembrane helix</keyword>
<keyword evidence="3" id="KW-1185">Reference proteome</keyword>
<evidence type="ECO:0000256" key="1">
    <source>
        <dbReference type="SAM" id="Phobius"/>
    </source>
</evidence>
<name>A0A429GQD3_9CREN</name>
<dbReference type="RefSeq" id="WP_125670932.1">
    <property type="nucleotide sequence ID" value="NZ_RCOS01000063.1"/>
</dbReference>
<evidence type="ECO:0000313" key="2">
    <source>
        <dbReference type="EMBL" id="RSN76110.1"/>
    </source>
</evidence>
<gene>
    <name evidence="2" type="ORF">D6D85_04975</name>
</gene>
<proteinExistence type="predicted"/>
<comment type="caution">
    <text evidence="2">The sequence shown here is derived from an EMBL/GenBank/DDBJ whole genome shotgun (WGS) entry which is preliminary data.</text>
</comment>
<accession>A0A429GQD3</accession>
<dbReference type="AlphaFoldDB" id="A0A429GQD3"/>
<evidence type="ECO:0000313" key="3">
    <source>
        <dbReference type="Proteomes" id="UP000277582"/>
    </source>
</evidence>
<keyword evidence="1" id="KW-0472">Membrane</keyword>
<organism evidence="2 3">
    <name type="scientific">Candidatus Methanodesulfokora washburnensis</name>
    <dbReference type="NCBI Taxonomy" id="2478471"/>
    <lineage>
        <taxon>Archaea</taxon>
        <taxon>Thermoproteota</taxon>
        <taxon>Candidatus Korarchaeia</taxon>
        <taxon>Candidatus Korarchaeia incertae sedis</taxon>
        <taxon>Candidatus Methanodesulfokora</taxon>
    </lineage>
</organism>
<reference evidence="2 3" key="1">
    <citation type="submission" date="2018-10" db="EMBL/GenBank/DDBJ databases">
        <title>Co-occurring genomic capacity for anaerobic methane metabolism and dissimilatory sulfite reduction discovered in the Korarchaeota.</title>
        <authorList>
            <person name="Mckay L.J."/>
            <person name="Dlakic M."/>
            <person name="Fields M.W."/>
            <person name="Delmont T.O."/>
            <person name="Eren A.M."/>
            <person name="Jay Z.J."/>
            <person name="Klingelsmith K.B."/>
            <person name="Rusch D.B."/>
            <person name="Inskeep W.P."/>
        </authorList>
    </citation>
    <scope>NUCLEOTIDE SEQUENCE [LARGE SCALE GENOMIC DNA]</scope>
    <source>
        <strain evidence="2 3">MDKW</strain>
    </source>
</reference>
<dbReference type="Proteomes" id="UP000277582">
    <property type="component" value="Unassembled WGS sequence"/>
</dbReference>